<dbReference type="InterPro" id="IPR038770">
    <property type="entry name" value="Na+/solute_symporter_sf"/>
</dbReference>
<feature type="transmembrane region" description="Helical" evidence="1">
    <location>
        <begin position="95"/>
        <end position="114"/>
    </location>
</feature>
<dbReference type="RefSeq" id="WP_168085426.1">
    <property type="nucleotide sequence ID" value="NZ_JAAVJI010000013.1"/>
</dbReference>
<feature type="transmembrane region" description="Helical" evidence="1">
    <location>
        <begin position="12"/>
        <end position="30"/>
    </location>
</feature>
<keyword evidence="1" id="KW-0472">Membrane</keyword>
<feature type="transmembrane region" description="Helical" evidence="1">
    <location>
        <begin position="190"/>
        <end position="211"/>
    </location>
</feature>
<dbReference type="EMBL" id="JAAVJI010000013">
    <property type="protein sequence ID" value="NJP02852.1"/>
    <property type="molecule type" value="Genomic_DNA"/>
</dbReference>
<protein>
    <recommendedName>
        <fullName evidence="4">Bile acid:Na+ symporter, BASS family</fullName>
    </recommendedName>
</protein>
<accession>A0ABX0YIU0</accession>
<evidence type="ECO:0008006" key="4">
    <source>
        <dbReference type="Google" id="ProtNLM"/>
    </source>
</evidence>
<dbReference type="Gene3D" id="1.20.1530.20">
    <property type="match status" value="1"/>
</dbReference>
<keyword evidence="1" id="KW-0812">Transmembrane</keyword>
<feature type="transmembrane region" description="Helical" evidence="1">
    <location>
        <begin position="64"/>
        <end position="89"/>
    </location>
</feature>
<name>A0ABX0YIU0_9PSED</name>
<evidence type="ECO:0000313" key="2">
    <source>
        <dbReference type="EMBL" id="NJP02852.1"/>
    </source>
</evidence>
<feature type="transmembrane region" description="Helical" evidence="1">
    <location>
        <begin position="266"/>
        <end position="284"/>
    </location>
</feature>
<sequence length="312" mass="33595">MRRFFLEINRRGPTVLALGCVLGLAAPYIAETFRPLMPAMVFIFILGTFLRIDNSEVLNAIKNIKVSIILPAILVFITPYIFGIGIYGFTENQELSLAIAIAAAAPPASGNAAVARMLGLSPSISVVISLCSMAITPITAPFILYIFGDSLPLSINPLDLATSLLLLICSAEGLAVLIRRFSHDLVSNHGTAIDGIVVTALFIFAIGTMAGMQKIIMADPKNAFTLIAIAYGINLTSQIITGYLYPGPLTLKMTVALNAGNRNIGLMWSALGTSLPPTMILYFACCQLPIHTMPKILQFALPRIRHIYRSKA</sequence>
<evidence type="ECO:0000256" key="1">
    <source>
        <dbReference type="SAM" id="Phobius"/>
    </source>
</evidence>
<keyword evidence="3" id="KW-1185">Reference proteome</keyword>
<gene>
    <name evidence="2" type="ORF">HBH25_18575</name>
</gene>
<evidence type="ECO:0000313" key="3">
    <source>
        <dbReference type="Proteomes" id="UP000746535"/>
    </source>
</evidence>
<feature type="transmembrane region" description="Helical" evidence="1">
    <location>
        <begin position="223"/>
        <end position="245"/>
    </location>
</feature>
<organism evidence="2 3">
    <name type="scientific">Pseudomonas quercus</name>
    <dbReference type="NCBI Taxonomy" id="2722792"/>
    <lineage>
        <taxon>Bacteria</taxon>
        <taxon>Pseudomonadati</taxon>
        <taxon>Pseudomonadota</taxon>
        <taxon>Gammaproteobacteria</taxon>
        <taxon>Pseudomonadales</taxon>
        <taxon>Pseudomonadaceae</taxon>
        <taxon>Pseudomonas</taxon>
    </lineage>
</organism>
<comment type="caution">
    <text evidence="2">The sequence shown here is derived from an EMBL/GenBank/DDBJ whole genome shotgun (WGS) entry which is preliminary data.</text>
</comment>
<dbReference type="Proteomes" id="UP000746535">
    <property type="component" value="Unassembled WGS sequence"/>
</dbReference>
<feature type="transmembrane region" description="Helical" evidence="1">
    <location>
        <begin position="126"/>
        <end position="148"/>
    </location>
</feature>
<proteinExistence type="predicted"/>
<feature type="transmembrane region" description="Helical" evidence="1">
    <location>
        <begin position="36"/>
        <end position="52"/>
    </location>
</feature>
<reference evidence="2 3" key="1">
    <citation type="submission" date="2020-03" db="EMBL/GenBank/DDBJ databases">
        <authorList>
            <person name="Wang L."/>
            <person name="He N."/>
            <person name="Li Y."/>
            <person name="Fang Y."/>
            <person name="Zhang F."/>
        </authorList>
    </citation>
    <scope>NUCLEOTIDE SEQUENCE [LARGE SCALE GENOMIC DNA]</scope>
    <source>
        <strain evidence="3">hsmgli-8</strain>
    </source>
</reference>
<keyword evidence="1" id="KW-1133">Transmembrane helix</keyword>